<name>A0ABP5M999_9ACTN</name>
<keyword evidence="2" id="KW-1185">Reference proteome</keyword>
<dbReference type="Proteomes" id="UP001501020">
    <property type="component" value="Unassembled WGS sequence"/>
</dbReference>
<accession>A0ABP5M999</accession>
<dbReference type="EMBL" id="BAAAMR010000109">
    <property type="protein sequence ID" value="GAA2163117.1"/>
    <property type="molecule type" value="Genomic_DNA"/>
</dbReference>
<organism evidence="1 2">
    <name type="scientific">Actinomadura napierensis</name>
    <dbReference type="NCBI Taxonomy" id="267854"/>
    <lineage>
        <taxon>Bacteria</taxon>
        <taxon>Bacillati</taxon>
        <taxon>Actinomycetota</taxon>
        <taxon>Actinomycetes</taxon>
        <taxon>Streptosporangiales</taxon>
        <taxon>Thermomonosporaceae</taxon>
        <taxon>Actinomadura</taxon>
    </lineage>
</organism>
<dbReference type="RefSeq" id="WP_344280077.1">
    <property type="nucleotide sequence ID" value="NZ_BAAAMR010000109.1"/>
</dbReference>
<dbReference type="PANTHER" id="PTHR36974:SF1">
    <property type="entry name" value="DOXX FAMILY MEMBRANE PROTEIN"/>
    <property type="match status" value="1"/>
</dbReference>
<comment type="caution">
    <text evidence="1">The sequence shown here is derived from an EMBL/GenBank/DDBJ whole genome shotgun (WGS) entry which is preliminary data.</text>
</comment>
<reference evidence="2" key="1">
    <citation type="journal article" date="2019" name="Int. J. Syst. Evol. Microbiol.">
        <title>The Global Catalogue of Microorganisms (GCM) 10K type strain sequencing project: providing services to taxonomists for standard genome sequencing and annotation.</title>
        <authorList>
            <consortium name="The Broad Institute Genomics Platform"/>
            <consortium name="The Broad Institute Genome Sequencing Center for Infectious Disease"/>
            <person name="Wu L."/>
            <person name="Ma J."/>
        </authorList>
    </citation>
    <scope>NUCLEOTIDE SEQUENCE [LARGE SCALE GENOMIC DNA]</scope>
    <source>
        <strain evidence="2">JCM 13850</strain>
    </source>
</reference>
<evidence type="ECO:0000313" key="2">
    <source>
        <dbReference type="Proteomes" id="UP001501020"/>
    </source>
</evidence>
<gene>
    <name evidence="1" type="ORF">GCM10009727_79160</name>
</gene>
<protein>
    <submittedName>
        <fullName evidence="1">DoxX family protein</fullName>
    </submittedName>
</protein>
<sequence>MTDSSRATRRLVALMAGMGAAHMIAPRPFDAIIPKGLPGSPRTWTYLSGAAELACAAAVAYPRTRRAGALATAGLMAAVFPANVKMAHDWRDKPLPLRAAAYGRLPFQAPLIAWAVHVSRKAG</sequence>
<proteinExistence type="predicted"/>
<dbReference type="PANTHER" id="PTHR36974">
    <property type="entry name" value="MEMBRANE PROTEIN-RELATED"/>
    <property type="match status" value="1"/>
</dbReference>
<evidence type="ECO:0000313" key="1">
    <source>
        <dbReference type="EMBL" id="GAA2163117.1"/>
    </source>
</evidence>